<evidence type="ECO:0000259" key="4">
    <source>
        <dbReference type="Pfam" id="PF00472"/>
    </source>
</evidence>
<dbReference type="PANTHER" id="PTHR43804">
    <property type="entry name" value="LD18447P"/>
    <property type="match status" value="1"/>
</dbReference>
<dbReference type="Gene3D" id="3.30.160.20">
    <property type="match status" value="1"/>
</dbReference>
<evidence type="ECO:0000256" key="2">
    <source>
        <dbReference type="ARBA" id="ARBA00022481"/>
    </source>
</evidence>
<evidence type="ECO:0000256" key="1">
    <source>
        <dbReference type="ARBA" id="ARBA00010835"/>
    </source>
</evidence>
<feature type="region of interest" description="Disordered" evidence="3">
    <location>
        <begin position="1"/>
        <end position="44"/>
    </location>
</feature>
<dbReference type="AlphaFoldDB" id="A0A518DEZ5"/>
<dbReference type="InterPro" id="IPR050057">
    <property type="entry name" value="Prokaryotic/Mito_RF"/>
</dbReference>
<keyword evidence="2" id="KW-0488">Methylation</keyword>
<dbReference type="PANTHER" id="PTHR43804:SF7">
    <property type="entry name" value="LD18447P"/>
    <property type="match status" value="1"/>
</dbReference>
<evidence type="ECO:0000313" key="5">
    <source>
        <dbReference type="EMBL" id="QDU90064.1"/>
    </source>
</evidence>
<organism evidence="5 6">
    <name type="scientific">Pirellulimonas nuda</name>
    <dbReference type="NCBI Taxonomy" id="2528009"/>
    <lineage>
        <taxon>Bacteria</taxon>
        <taxon>Pseudomonadati</taxon>
        <taxon>Planctomycetota</taxon>
        <taxon>Planctomycetia</taxon>
        <taxon>Pirellulales</taxon>
        <taxon>Lacipirellulaceae</taxon>
        <taxon>Pirellulimonas</taxon>
    </lineage>
</organism>
<dbReference type="Pfam" id="PF00472">
    <property type="entry name" value="RF-1"/>
    <property type="match status" value="1"/>
</dbReference>
<gene>
    <name evidence="5" type="primary">prfA_2</name>
    <name evidence="5" type="ORF">Pla175_34640</name>
</gene>
<accession>A0A518DEZ5</accession>
<dbReference type="GO" id="GO:0003747">
    <property type="term" value="F:translation release factor activity"/>
    <property type="evidence" value="ECO:0007669"/>
    <property type="project" value="InterPro"/>
</dbReference>
<comment type="similarity">
    <text evidence="1">Belongs to the prokaryotic/mitochondrial release factor family.</text>
</comment>
<protein>
    <submittedName>
        <fullName evidence="5">Peptide chain release factor 1</fullName>
    </submittedName>
</protein>
<reference evidence="5 6" key="1">
    <citation type="submission" date="2019-02" db="EMBL/GenBank/DDBJ databases">
        <title>Deep-cultivation of Planctomycetes and their phenomic and genomic characterization uncovers novel biology.</title>
        <authorList>
            <person name="Wiegand S."/>
            <person name="Jogler M."/>
            <person name="Boedeker C."/>
            <person name="Pinto D."/>
            <person name="Vollmers J."/>
            <person name="Rivas-Marin E."/>
            <person name="Kohn T."/>
            <person name="Peeters S.H."/>
            <person name="Heuer A."/>
            <person name="Rast P."/>
            <person name="Oberbeckmann S."/>
            <person name="Bunk B."/>
            <person name="Jeske O."/>
            <person name="Meyerdierks A."/>
            <person name="Storesund J.E."/>
            <person name="Kallscheuer N."/>
            <person name="Luecker S."/>
            <person name="Lage O.M."/>
            <person name="Pohl T."/>
            <person name="Merkel B.J."/>
            <person name="Hornburger P."/>
            <person name="Mueller R.-W."/>
            <person name="Bruemmer F."/>
            <person name="Labrenz M."/>
            <person name="Spormann A.M."/>
            <person name="Op den Camp H."/>
            <person name="Overmann J."/>
            <person name="Amann R."/>
            <person name="Jetten M.S.M."/>
            <person name="Mascher T."/>
            <person name="Medema M.H."/>
            <person name="Devos D.P."/>
            <person name="Kaster A.-K."/>
            <person name="Ovreas L."/>
            <person name="Rohde M."/>
            <person name="Galperin M.Y."/>
            <person name="Jogler C."/>
        </authorList>
    </citation>
    <scope>NUCLEOTIDE SEQUENCE [LARGE SCALE GENOMIC DNA]</scope>
    <source>
        <strain evidence="5 6">Pla175</strain>
    </source>
</reference>
<proteinExistence type="inferred from homology"/>
<dbReference type="EMBL" id="CP036291">
    <property type="protein sequence ID" value="QDU90064.1"/>
    <property type="molecule type" value="Genomic_DNA"/>
</dbReference>
<feature type="domain" description="Prokaryotic-type class I peptide chain release factors" evidence="4">
    <location>
        <begin position="10"/>
        <end position="67"/>
    </location>
</feature>
<keyword evidence="6" id="KW-1185">Reference proteome</keyword>
<name>A0A518DEZ5_9BACT</name>
<sequence>MAQCASRRQRRGGPGGQHRNKVETAVVLTHEPTGVAAEANERRSQAENLRVAQFRLRVALALQVRTSPPAERSELWRGRLRGSRIAVNPEHDDFPSLLAEALDVLAAEDWDDAVAAERMGVSRTQLVRLLKHGPAALALLNGARTERGQPPLR</sequence>
<evidence type="ECO:0000313" key="6">
    <source>
        <dbReference type="Proteomes" id="UP000317429"/>
    </source>
</evidence>
<dbReference type="KEGG" id="pnd:Pla175_34640"/>
<dbReference type="InterPro" id="IPR000352">
    <property type="entry name" value="Pep_chain_release_fac_I"/>
</dbReference>
<dbReference type="SUPFAM" id="SSF75620">
    <property type="entry name" value="Release factor"/>
    <property type="match status" value="1"/>
</dbReference>
<dbReference type="OrthoDB" id="9815709at2"/>
<evidence type="ECO:0000256" key="3">
    <source>
        <dbReference type="SAM" id="MobiDB-lite"/>
    </source>
</evidence>
<dbReference type="InterPro" id="IPR045853">
    <property type="entry name" value="Pep_chain_release_fac_I_sf"/>
</dbReference>
<dbReference type="Proteomes" id="UP000317429">
    <property type="component" value="Chromosome"/>
</dbReference>